<keyword evidence="2" id="KW-1185">Reference proteome</keyword>
<dbReference type="AlphaFoldDB" id="A0AAE0ERG6"/>
<organism evidence="1 2">
    <name type="scientific">Cymbomonas tetramitiformis</name>
    <dbReference type="NCBI Taxonomy" id="36881"/>
    <lineage>
        <taxon>Eukaryota</taxon>
        <taxon>Viridiplantae</taxon>
        <taxon>Chlorophyta</taxon>
        <taxon>Pyramimonadophyceae</taxon>
        <taxon>Pyramimonadales</taxon>
        <taxon>Pyramimonadaceae</taxon>
        <taxon>Cymbomonas</taxon>
    </lineage>
</organism>
<reference evidence="1 2" key="1">
    <citation type="journal article" date="2015" name="Genome Biol. Evol.">
        <title>Comparative Genomics of a Bacterivorous Green Alga Reveals Evolutionary Causalities and Consequences of Phago-Mixotrophic Mode of Nutrition.</title>
        <authorList>
            <person name="Burns J.A."/>
            <person name="Paasch A."/>
            <person name="Narechania A."/>
            <person name="Kim E."/>
        </authorList>
    </citation>
    <scope>NUCLEOTIDE SEQUENCE [LARGE SCALE GENOMIC DNA]</scope>
    <source>
        <strain evidence="1 2">PLY_AMNH</strain>
    </source>
</reference>
<evidence type="ECO:0000313" key="1">
    <source>
        <dbReference type="EMBL" id="KAK3237307.1"/>
    </source>
</evidence>
<dbReference type="SUPFAM" id="SSF117281">
    <property type="entry name" value="Kelch motif"/>
    <property type="match status" value="1"/>
</dbReference>
<evidence type="ECO:0000313" key="2">
    <source>
        <dbReference type="Proteomes" id="UP001190700"/>
    </source>
</evidence>
<dbReference type="Pfam" id="PF01344">
    <property type="entry name" value="Kelch_1"/>
    <property type="match status" value="1"/>
</dbReference>
<proteinExistence type="predicted"/>
<dbReference type="Gene3D" id="2.120.10.80">
    <property type="entry name" value="Kelch-type beta propeller"/>
    <property type="match status" value="1"/>
</dbReference>
<dbReference type="InterPro" id="IPR015915">
    <property type="entry name" value="Kelch-typ_b-propeller"/>
</dbReference>
<dbReference type="Proteomes" id="UP001190700">
    <property type="component" value="Unassembled WGS sequence"/>
</dbReference>
<sequence>MGSAHDSFKVHSNSEAAVGSRFCGKLLAARERPAWALAARCRVDRTSMSEIVGIVGMRHYMDVTTGWWEAVGSMGTKRFGMGAKRMQCAAVMHGQHIYAIGGLNGFAELETVERMDVTTGQWE</sequence>
<name>A0AAE0ERG6_9CHLO</name>
<feature type="non-terminal residue" evidence="1">
    <location>
        <position position="123"/>
    </location>
</feature>
<accession>A0AAE0ERG6</accession>
<gene>
    <name evidence="1" type="ORF">CYMTET_52607</name>
</gene>
<dbReference type="InterPro" id="IPR006652">
    <property type="entry name" value="Kelch_1"/>
</dbReference>
<protein>
    <submittedName>
        <fullName evidence="1">Uncharacterized protein</fullName>
    </submittedName>
</protein>
<comment type="caution">
    <text evidence="1">The sequence shown here is derived from an EMBL/GenBank/DDBJ whole genome shotgun (WGS) entry which is preliminary data.</text>
</comment>
<dbReference type="EMBL" id="LGRX02034646">
    <property type="protein sequence ID" value="KAK3237307.1"/>
    <property type="molecule type" value="Genomic_DNA"/>
</dbReference>